<evidence type="ECO:0000256" key="3">
    <source>
        <dbReference type="ARBA" id="ARBA00022454"/>
    </source>
</evidence>
<feature type="compositionally biased region" description="Polar residues" evidence="12">
    <location>
        <begin position="92"/>
        <end position="105"/>
    </location>
</feature>
<keyword evidence="3" id="KW-0158">Chromosome</keyword>
<evidence type="ECO:0000256" key="12">
    <source>
        <dbReference type="SAM" id="MobiDB-lite"/>
    </source>
</evidence>
<gene>
    <name evidence="14" type="ORF">D910_03630</name>
</gene>
<sequence length="1057" mass="118702">MPVQQQPMFFVCQQTPMPFYADPNRFPTPVWQADPSQVTGWQGQFIQQIPPAAQQIDTYQQYPNGIYQATYQQPAFEANTFYTGAVQVLTPTNTRPPSVPSQQAQMVPPRPNSNYSHTPSPSPATQAQQQPSQQQAQQTSNRQYQEYTQFGSAASTNEGSQSRPSSVNSVVNQNPTTPNQNYQQANQQSNQQQSQQNQPQQQTVYTTVSAGNFSPGSNTQQTQFVNASSGNGQPGYPQVNASSPQVVSHSSSGYPGNEQYSGQHTEWQDPEPDQMMWDRQQHPHQLHERKIEQQHYQQQVEQQNNHTQYMQTVEHSEGGAPSKMLSEGGQKTFSQADKVNLNTRIKTMILNKQQNDGKMDQEMKSADQNQSTGHFLWYSHHHHLDPIGVDGGPQNNIPGYDTVLPSNTQGFAQNNVKWTNYSKLKTDNELPLRLSWREEHYTRSQLWPLENMPLAAKDKFYITEKTSEKATISSIHERTTCRTPQSPSISSACSPRAQQCDAQNTSPVEPKTDQLISDGCLDLRSRHEQTLYSRRWEESGDVEKNCPSDGVQAARQSTLFAPPERTKIWLHDKRKSPHSVDSADKSKKTDRWSPKILGEEIPQCHCFPQNQSPPEPGTFYTHLGCANSLQTLRRNLEGQTGVNGPAIRIEKVKHTGKEGKTAQGCPVAKWVSFSKCAVYRRVNVEEKYLVIVKHRTGHTCHSAYIIICLVVWEGVSSSTSDELYGLLTDKLNKFGLPTKRRCSTNDARTCACQGVDEETCGASYSFGCSWSMYYNGCKFARSKDVRKFRLSVKEEETSLETSLGKLLDHIGPMYQTLAPRSFANQTSCEESALECRLGTKPGRPFSGVTVSMDFCDHSHKEIHNMTDGCTVVVTLTKHRALTKPVEEQLHVLPAYVPDETNEFGSKEDQDAKVEKGEMDVFTNPGKVSRANEPNDRNVKPPKSVDVKLTDNSECFRDPEIGGVAIALSHGSVLFECAKHELHATTSLKNPNRTDPTRISLVFYQHRNLNKSQHGFDEYVLKQKNKLDDVQSHPVEFDARVESSSLERSSSEVLVKST</sequence>
<evidence type="ECO:0000256" key="11">
    <source>
        <dbReference type="RuleBase" id="RU367064"/>
    </source>
</evidence>
<feature type="compositionally biased region" description="Polar residues" evidence="12">
    <location>
        <begin position="141"/>
        <end position="170"/>
    </location>
</feature>
<keyword evidence="8 11" id="KW-0408">Iron</keyword>
<dbReference type="AlphaFoldDB" id="U4TX83"/>
<feature type="compositionally biased region" description="Low complexity" evidence="12">
    <location>
        <begin position="171"/>
        <end position="209"/>
    </location>
</feature>
<evidence type="ECO:0000256" key="9">
    <source>
        <dbReference type="ARBA" id="ARBA00047840"/>
    </source>
</evidence>
<keyword evidence="6 11" id="KW-0223">Dioxygenase</keyword>
<evidence type="ECO:0000313" key="14">
    <source>
        <dbReference type="EMBL" id="ERL86219.1"/>
    </source>
</evidence>
<comment type="catalytic activity">
    <reaction evidence="10 11">
        <text>a 5-hydroxymethyl-2'-deoxycytidine in DNA + 2-oxoglutarate + O2 = a 5-formyl-2'-deoxycytidine in DNA + succinate + CO2 + H2O</text>
        <dbReference type="Rhea" id="RHEA:53828"/>
        <dbReference type="Rhea" id="RHEA-COMP:13315"/>
        <dbReference type="Rhea" id="RHEA-COMP:13656"/>
        <dbReference type="ChEBI" id="CHEBI:15377"/>
        <dbReference type="ChEBI" id="CHEBI:15379"/>
        <dbReference type="ChEBI" id="CHEBI:16526"/>
        <dbReference type="ChEBI" id="CHEBI:16810"/>
        <dbReference type="ChEBI" id="CHEBI:30031"/>
        <dbReference type="ChEBI" id="CHEBI:136731"/>
        <dbReference type="ChEBI" id="CHEBI:137731"/>
        <dbReference type="EC" id="1.14.11.80"/>
    </reaction>
</comment>
<comment type="function">
    <text evidence="11">Dioxygenase that catalyzes the conversion of the modified genomic base 5-methylcytosine (5mC) into 5-hydroxymethylcytosine (5hmC) and plays a key role in epigenetic chromatin reprogramming during embryonic development.</text>
</comment>
<reference evidence="14 15" key="1">
    <citation type="journal article" date="2013" name="Genome Biol.">
        <title>Draft genome of the mountain pine beetle, Dendroctonus ponderosae Hopkins, a major forest pest.</title>
        <authorList>
            <person name="Keeling C.I."/>
            <person name="Yuen M.M."/>
            <person name="Liao N.Y."/>
            <person name="Docking T.R."/>
            <person name="Chan S.K."/>
            <person name="Taylor G.A."/>
            <person name="Palmquist D.L."/>
            <person name="Jackman S.D."/>
            <person name="Nguyen A."/>
            <person name="Li M."/>
            <person name="Henderson H."/>
            <person name="Janes J.K."/>
            <person name="Zhao Y."/>
            <person name="Pandoh P."/>
            <person name="Moore R."/>
            <person name="Sperling F.A."/>
            <person name="Huber D.P."/>
            <person name="Birol I."/>
            <person name="Jones S.J."/>
            <person name="Bohlmann J."/>
        </authorList>
    </citation>
    <scope>NUCLEOTIDE SEQUENCE</scope>
</reference>
<dbReference type="InterPro" id="IPR046942">
    <property type="entry name" value="TET_oxygenase"/>
</dbReference>
<dbReference type="GO" id="GO:0008270">
    <property type="term" value="F:zinc ion binding"/>
    <property type="evidence" value="ECO:0007669"/>
    <property type="project" value="UniProtKB-UniRule"/>
</dbReference>
<dbReference type="PANTHER" id="PTHR23358:SF6">
    <property type="entry name" value="METHYLCYTOSINE DIOXYGENASE TET"/>
    <property type="match status" value="1"/>
</dbReference>
<keyword evidence="5 11" id="KW-0862">Zinc</keyword>
<dbReference type="STRING" id="77166.U4TX83"/>
<comment type="cofactor">
    <cofactor evidence="11">
        <name>Zn(2+)</name>
        <dbReference type="ChEBI" id="CHEBI:29105"/>
    </cofactor>
    <text evidence="11">The zinc ions have a structural role.</text>
</comment>
<comment type="subcellular location">
    <subcellularLocation>
        <location evidence="1">Chromosome</location>
    </subcellularLocation>
</comment>
<evidence type="ECO:0000256" key="6">
    <source>
        <dbReference type="ARBA" id="ARBA00022964"/>
    </source>
</evidence>
<evidence type="ECO:0000256" key="10">
    <source>
        <dbReference type="ARBA" id="ARBA00049431"/>
    </source>
</evidence>
<feature type="compositionally biased region" description="Polar residues" evidence="12">
    <location>
        <begin position="481"/>
        <end position="507"/>
    </location>
</feature>
<feature type="compositionally biased region" description="Basic and acidic residues" evidence="12">
    <location>
        <begin position="932"/>
        <end position="943"/>
    </location>
</feature>
<dbReference type="EC" id="1.14.11.80" evidence="11"/>
<comment type="cofactor">
    <cofactor evidence="11">
        <name>Fe(2+)</name>
        <dbReference type="ChEBI" id="CHEBI:29033"/>
    </cofactor>
    <text evidence="11">Binds 1 Fe(2+) ion per subunit.</text>
</comment>
<feature type="domain" description="Methylcytosine dioxygenase TET1-3 oxygenase" evidence="13">
    <location>
        <begin position="769"/>
        <end position="1006"/>
    </location>
</feature>
<dbReference type="Pfam" id="PF12851">
    <property type="entry name" value="Tet_JBP"/>
    <property type="match status" value="1"/>
</dbReference>
<accession>U4TX83</accession>
<feature type="compositionally biased region" description="Low complexity" evidence="12">
    <location>
        <begin position="242"/>
        <end position="252"/>
    </location>
</feature>
<evidence type="ECO:0000256" key="7">
    <source>
        <dbReference type="ARBA" id="ARBA00023002"/>
    </source>
</evidence>
<dbReference type="OrthoDB" id="8854879at2759"/>
<dbReference type="EMBL" id="KB631797">
    <property type="protein sequence ID" value="ERL86219.1"/>
    <property type="molecule type" value="Genomic_DNA"/>
</dbReference>
<dbReference type="InterPro" id="IPR024779">
    <property type="entry name" value="2OGFeDO_JBP1/TET_oxygenase_dom"/>
</dbReference>
<evidence type="ECO:0000313" key="15">
    <source>
        <dbReference type="Proteomes" id="UP000030742"/>
    </source>
</evidence>
<comment type="catalytic activity">
    <reaction evidence="11">
        <text>a 5-methyl-2'-deoxycytidine in DNA + 2-oxoglutarate + O2 = a 5-hydroxymethyl-2'-deoxycytidine in DNA + succinate + CO2</text>
        <dbReference type="Rhea" id="RHEA:52636"/>
        <dbReference type="Rhea" id="RHEA-COMP:11370"/>
        <dbReference type="Rhea" id="RHEA-COMP:13315"/>
        <dbReference type="ChEBI" id="CHEBI:15379"/>
        <dbReference type="ChEBI" id="CHEBI:16526"/>
        <dbReference type="ChEBI" id="CHEBI:16810"/>
        <dbReference type="ChEBI" id="CHEBI:30031"/>
        <dbReference type="ChEBI" id="CHEBI:85454"/>
        <dbReference type="ChEBI" id="CHEBI:136731"/>
        <dbReference type="EC" id="1.14.11.80"/>
    </reaction>
</comment>
<dbReference type="GO" id="GO:0045944">
    <property type="term" value="P:positive regulation of transcription by RNA polymerase II"/>
    <property type="evidence" value="ECO:0007669"/>
    <property type="project" value="TreeGrafter"/>
</dbReference>
<evidence type="ECO:0000256" key="1">
    <source>
        <dbReference type="ARBA" id="ARBA00004286"/>
    </source>
</evidence>
<evidence type="ECO:0000256" key="5">
    <source>
        <dbReference type="ARBA" id="ARBA00022833"/>
    </source>
</evidence>
<evidence type="ECO:0000259" key="13">
    <source>
        <dbReference type="SMART" id="SM01333"/>
    </source>
</evidence>
<feature type="region of interest" description="Disordered" evidence="12">
    <location>
        <begin position="922"/>
        <end position="943"/>
    </location>
</feature>
<dbReference type="GO" id="GO:0005634">
    <property type="term" value="C:nucleus"/>
    <property type="evidence" value="ECO:0007669"/>
    <property type="project" value="UniProtKB-UniRule"/>
</dbReference>
<protein>
    <recommendedName>
        <fullName evidence="11">Methylcytosine dioxygenase TET</fullName>
        <ecNumber evidence="11">1.14.11.80</ecNumber>
    </recommendedName>
</protein>
<dbReference type="GO" id="GO:0070579">
    <property type="term" value="F:DNA 5-methylcytosine dioxygenase activity"/>
    <property type="evidence" value="ECO:0007669"/>
    <property type="project" value="UniProtKB-UniRule"/>
</dbReference>
<dbReference type="GO" id="GO:0141166">
    <property type="term" value="P:chromosomal 5-methylcytosine DNA demethylation pathway"/>
    <property type="evidence" value="ECO:0007669"/>
    <property type="project" value="UniProtKB-UniRule"/>
</dbReference>
<dbReference type="PANTHER" id="PTHR23358">
    <property type="entry name" value="METHYLCYTOSINE DIOXYGENASE TET"/>
    <property type="match status" value="1"/>
</dbReference>
<dbReference type="InterPro" id="IPR040175">
    <property type="entry name" value="TET1/2/3"/>
</dbReference>
<keyword evidence="7 11" id="KW-0560">Oxidoreductase</keyword>
<feature type="region of interest" description="Disordered" evidence="12">
    <location>
        <begin position="92"/>
        <end position="270"/>
    </location>
</feature>
<name>U4TX83_DENPD</name>
<dbReference type="GO" id="GO:0040029">
    <property type="term" value="P:epigenetic regulation of gene expression"/>
    <property type="evidence" value="ECO:0007669"/>
    <property type="project" value="InterPro"/>
</dbReference>
<feature type="region of interest" description="Disordered" evidence="12">
    <location>
        <begin position="475"/>
        <end position="514"/>
    </location>
</feature>
<dbReference type="SMART" id="SM01333">
    <property type="entry name" value="Tet_JBP"/>
    <property type="match status" value="1"/>
</dbReference>
<organism evidence="14 15">
    <name type="scientific">Dendroctonus ponderosae</name>
    <name type="common">Mountain pine beetle</name>
    <dbReference type="NCBI Taxonomy" id="77166"/>
    <lineage>
        <taxon>Eukaryota</taxon>
        <taxon>Metazoa</taxon>
        <taxon>Ecdysozoa</taxon>
        <taxon>Arthropoda</taxon>
        <taxon>Hexapoda</taxon>
        <taxon>Insecta</taxon>
        <taxon>Pterygota</taxon>
        <taxon>Neoptera</taxon>
        <taxon>Endopterygota</taxon>
        <taxon>Coleoptera</taxon>
        <taxon>Polyphaga</taxon>
        <taxon>Cucujiformia</taxon>
        <taxon>Curculionidae</taxon>
        <taxon>Scolytinae</taxon>
        <taxon>Dendroctonus</taxon>
    </lineage>
</organism>
<comment type="catalytic activity">
    <reaction evidence="9 11">
        <text>a 5-formyl-2'-deoxycytidine in DNA + 2-oxoglutarate + O2 = a 5-carboxyl-2'-deoxycytidine in DNA + succinate + CO2 + H(+)</text>
        <dbReference type="Rhea" id="RHEA:53832"/>
        <dbReference type="Rhea" id="RHEA-COMP:13656"/>
        <dbReference type="Rhea" id="RHEA-COMP:13657"/>
        <dbReference type="ChEBI" id="CHEBI:15378"/>
        <dbReference type="ChEBI" id="CHEBI:15379"/>
        <dbReference type="ChEBI" id="CHEBI:16526"/>
        <dbReference type="ChEBI" id="CHEBI:16810"/>
        <dbReference type="ChEBI" id="CHEBI:30031"/>
        <dbReference type="ChEBI" id="CHEBI:137731"/>
        <dbReference type="ChEBI" id="CHEBI:137732"/>
        <dbReference type="EC" id="1.14.11.80"/>
    </reaction>
</comment>
<dbReference type="GO" id="GO:0005694">
    <property type="term" value="C:chromosome"/>
    <property type="evidence" value="ECO:0007669"/>
    <property type="project" value="UniProtKB-SubCell"/>
</dbReference>
<evidence type="ECO:0000256" key="8">
    <source>
        <dbReference type="ARBA" id="ARBA00023004"/>
    </source>
</evidence>
<feature type="compositionally biased region" description="Low complexity" evidence="12">
    <location>
        <begin position="123"/>
        <end position="140"/>
    </location>
</feature>
<dbReference type="CDD" id="cd18892">
    <property type="entry name" value="TET"/>
    <property type="match status" value="1"/>
</dbReference>
<comment type="similarity">
    <text evidence="2 11">Belongs to the TET family.</text>
</comment>
<evidence type="ECO:0000256" key="2">
    <source>
        <dbReference type="ARBA" id="ARBA00007502"/>
    </source>
</evidence>
<evidence type="ECO:0000256" key="4">
    <source>
        <dbReference type="ARBA" id="ARBA00022723"/>
    </source>
</evidence>
<feature type="compositionally biased region" description="Polar residues" evidence="12">
    <location>
        <begin position="210"/>
        <end position="231"/>
    </location>
</feature>
<dbReference type="Proteomes" id="UP000030742">
    <property type="component" value="Unassembled WGS sequence"/>
</dbReference>
<keyword evidence="4 11" id="KW-0479">Metal-binding</keyword>
<proteinExistence type="inferred from homology"/>